<reference evidence="9" key="1">
    <citation type="journal article" date="2019" name="Int. J. Syst. Evol. Microbiol.">
        <title>The Global Catalogue of Microorganisms (GCM) 10K type strain sequencing project: providing services to taxonomists for standard genome sequencing and annotation.</title>
        <authorList>
            <consortium name="The Broad Institute Genomics Platform"/>
            <consortium name="The Broad Institute Genome Sequencing Center for Infectious Disease"/>
            <person name="Wu L."/>
            <person name="Ma J."/>
        </authorList>
    </citation>
    <scope>NUCLEOTIDE SEQUENCE [LARGE SCALE GENOMIC DNA]</scope>
    <source>
        <strain evidence="9">JCM 17442</strain>
    </source>
</reference>
<protein>
    <recommendedName>
        <fullName evidence="7">Type II secretion system protein GspF domain-containing protein</fullName>
    </recommendedName>
</protein>
<keyword evidence="9" id="KW-1185">Reference proteome</keyword>
<keyword evidence="3 6" id="KW-0812">Transmembrane</keyword>
<evidence type="ECO:0000256" key="1">
    <source>
        <dbReference type="ARBA" id="ARBA00004651"/>
    </source>
</evidence>
<gene>
    <name evidence="8" type="ORF">GCM10022256_10760</name>
</gene>
<keyword evidence="2" id="KW-1003">Cell membrane</keyword>
<comment type="subcellular location">
    <subcellularLocation>
        <location evidence="1">Cell membrane</location>
        <topology evidence="1">Multi-pass membrane protein</topology>
    </subcellularLocation>
</comment>
<keyword evidence="5 6" id="KW-0472">Membrane</keyword>
<name>A0ABP8E0J0_9MICO</name>
<comment type="caution">
    <text evidence="8">The sequence shown here is derived from an EMBL/GenBank/DDBJ whole genome shotgun (WGS) entry which is preliminary data.</text>
</comment>
<feature type="domain" description="Type II secretion system protein GspF" evidence="7">
    <location>
        <begin position="33"/>
        <end position="161"/>
    </location>
</feature>
<evidence type="ECO:0000259" key="7">
    <source>
        <dbReference type="Pfam" id="PF00482"/>
    </source>
</evidence>
<organism evidence="8 9">
    <name type="scientific">Frondihabitans peucedani</name>
    <dbReference type="NCBI Taxonomy" id="598626"/>
    <lineage>
        <taxon>Bacteria</taxon>
        <taxon>Bacillati</taxon>
        <taxon>Actinomycetota</taxon>
        <taxon>Actinomycetes</taxon>
        <taxon>Micrococcales</taxon>
        <taxon>Microbacteriaceae</taxon>
        <taxon>Frondihabitans</taxon>
    </lineage>
</organism>
<dbReference type="PANTHER" id="PTHR35007">
    <property type="entry name" value="INTEGRAL MEMBRANE PROTEIN-RELATED"/>
    <property type="match status" value="1"/>
</dbReference>
<feature type="transmembrane region" description="Helical" evidence="6">
    <location>
        <begin position="296"/>
        <end position="325"/>
    </location>
</feature>
<evidence type="ECO:0000256" key="3">
    <source>
        <dbReference type="ARBA" id="ARBA00022692"/>
    </source>
</evidence>
<evidence type="ECO:0000256" key="4">
    <source>
        <dbReference type="ARBA" id="ARBA00022989"/>
    </source>
</evidence>
<dbReference type="PANTHER" id="PTHR35007:SF4">
    <property type="entry name" value="CONSERVED TRANSMEMBRANE PROTEIN-RELATED"/>
    <property type="match status" value="1"/>
</dbReference>
<accession>A0ABP8E0J0</accession>
<dbReference type="Proteomes" id="UP001501594">
    <property type="component" value="Unassembled WGS sequence"/>
</dbReference>
<evidence type="ECO:0000313" key="8">
    <source>
        <dbReference type="EMBL" id="GAA4265464.1"/>
    </source>
</evidence>
<evidence type="ECO:0000313" key="9">
    <source>
        <dbReference type="Proteomes" id="UP001501594"/>
    </source>
</evidence>
<feature type="transmembrane region" description="Helical" evidence="6">
    <location>
        <begin position="174"/>
        <end position="194"/>
    </location>
</feature>
<sequence length="332" mass="33744">MGRPGRPPHAGRLGALLPSARVQTPAGTSAVALERLAVLLEAGIAPAAAWGHLAAAGGDHPEGLVVRSVAEALARGRPGAEALSAALEAAPARAVPLGEWQQLAAAWEVSERSGAPLADCLRSSAASARALTQSRRESEIALSGPIATSRIVLALPAVGFLLGSLLGFDTLRVLASTPVGWGSLLVAGSLVALARGWNRRLLARATPPPGVPGLDLELLAVALGAGGSWPDARRSVESALERHCPESRIPTPVDEVDALVELSETAGVPGAALLRSAAAETRREARARASIAAERLGVTLMLPLGVCILPAFVLVGVVPLVVALLSSTGLMT</sequence>
<feature type="transmembrane region" description="Helical" evidence="6">
    <location>
        <begin position="151"/>
        <end position="168"/>
    </location>
</feature>
<evidence type="ECO:0000256" key="5">
    <source>
        <dbReference type="ARBA" id="ARBA00023136"/>
    </source>
</evidence>
<keyword evidence="4 6" id="KW-1133">Transmembrane helix</keyword>
<dbReference type="Pfam" id="PF00482">
    <property type="entry name" value="T2SSF"/>
    <property type="match status" value="1"/>
</dbReference>
<proteinExistence type="predicted"/>
<dbReference type="InterPro" id="IPR018076">
    <property type="entry name" value="T2SS_GspF_dom"/>
</dbReference>
<dbReference type="EMBL" id="BAABAU010000001">
    <property type="protein sequence ID" value="GAA4265464.1"/>
    <property type="molecule type" value="Genomic_DNA"/>
</dbReference>
<evidence type="ECO:0000256" key="6">
    <source>
        <dbReference type="SAM" id="Phobius"/>
    </source>
</evidence>
<evidence type="ECO:0000256" key="2">
    <source>
        <dbReference type="ARBA" id="ARBA00022475"/>
    </source>
</evidence>